<comment type="subcellular location">
    <subcellularLocation>
        <location evidence="1">Membrane</location>
        <topology evidence="1">Single-pass membrane protein</topology>
    </subcellularLocation>
</comment>
<dbReference type="PANTHER" id="PTHR27002:SF1050">
    <property type="entry name" value="CYSTEINE-RICH RECEPTOR-LIKE PROTEIN KINASE 5"/>
    <property type="match status" value="1"/>
</dbReference>
<dbReference type="PROSITE" id="PS51473">
    <property type="entry name" value="GNK2"/>
    <property type="match status" value="2"/>
</dbReference>
<dbReference type="InterPro" id="IPR000719">
    <property type="entry name" value="Prot_kinase_dom"/>
</dbReference>
<dbReference type="InterPro" id="IPR008271">
    <property type="entry name" value="Ser/Thr_kinase_AS"/>
</dbReference>
<keyword evidence="7 16" id="KW-0547">Nucleotide-binding</keyword>
<keyword evidence="11 18" id="KW-0472">Membrane</keyword>
<dbReference type="RefSeq" id="XP_031392642.1">
    <property type="nucleotide sequence ID" value="XM_031536782.1"/>
</dbReference>
<dbReference type="SMART" id="SM00220">
    <property type="entry name" value="S_TKc"/>
    <property type="match status" value="1"/>
</dbReference>
<dbReference type="Gene3D" id="1.10.510.10">
    <property type="entry name" value="Transferase(Phosphotransferase) domain 1"/>
    <property type="match status" value="1"/>
</dbReference>
<feature type="domain" description="Gnk2-homologous" evidence="21">
    <location>
        <begin position="141"/>
        <end position="250"/>
    </location>
</feature>
<accession>A0A6P8D686</accession>
<keyword evidence="3" id="KW-0808">Transferase</keyword>
<evidence type="ECO:0000256" key="8">
    <source>
        <dbReference type="ARBA" id="ARBA00022777"/>
    </source>
</evidence>
<evidence type="ECO:0000256" key="11">
    <source>
        <dbReference type="ARBA" id="ARBA00023136"/>
    </source>
</evidence>
<sequence length="644" mass="71964">MASSCCSITSSFFLLLCFLLSNSSISEAEQWPEYRANACYVPSNDRLYFQNVNTLLSALTSKSISDYEKGFAYDMEGQGPPDQVFGLYLCRADLRSASCQACISNAGQRILKACPGMKDSTIWYDLCMLTYNYQPIISTARFSTYAYWYEYNMSDATATSFNELLEGMLEALIPKAATGQLAGKKFAVNRTIFTASQTLYMLAQCRPDLKAADCNQCLQAAATVDKLPRGIGGAMSFLQSCNIRYGNYSFYNETAVALMESAPTPALRRPGVIVAIIAAAISVTVVSFLILRCFLRKRHGFKQYKNDIQTAEAIQFNFAAIRAATNNFSADNKLGDGGFGVVYKGRLQDGQDVAVKRLFRSSAQGAADFKNEVEVVAKLQHRNLVRLLGFCVEGEEKILVFEYMPNRSLDYFLFDSEKRGHLDWSRRYFIVSEIAQGMLYLHEYSRLRIIHRDLKIGNILLDENMHPKISDFGMARIVGVNQTQGTASKIAGTLGYMPPEYVRAGQFSVKSDVYSFGMLVLEIMSGKKNSSFGHPDNAEGLPSYAWKHWTDGTPMEVLDPILRDPCKRNEVIRCIHMSLLCVQQNPADRPTMSTIDNMHKNYTVTLPDPQPPAFGFYGPNIIENNGDERAPSANKLTITQLEPR</sequence>
<dbReference type="AlphaFoldDB" id="A0A6P8D686"/>
<evidence type="ECO:0000256" key="13">
    <source>
        <dbReference type="ARBA" id="ARBA00023180"/>
    </source>
</evidence>
<reference evidence="22" key="1">
    <citation type="journal article" date="2020" name="Plant Biotechnol. J.">
        <title>The pomegranate (Punica granatum L.) draft genome dissects genetic divergence between soft- and hard-seeded cultivars.</title>
        <authorList>
            <person name="Luo X."/>
            <person name="Li H."/>
            <person name="Wu Z."/>
            <person name="Yao W."/>
            <person name="Zhao P."/>
            <person name="Cao D."/>
            <person name="Yu H."/>
            <person name="Li K."/>
            <person name="Poudel K."/>
            <person name="Zhao D."/>
            <person name="Zhang F."/>
            <person name="Xia X."/>
            <person name="Chen L."/>
            <person name="Wang Q."/>
            <person name="Jing D."/>
            <person name="Cao S."/>
        </authorList>
    </citation>
    <scope>NUCLEOTIDE SEQUENCE [LARGE SCALE GENOMIC DNA]</scope>
</reference>
<feature type="chain" id="PRO_5044652690" evidence="19">
    <location>
        <begin position="29"/>
        <end position="644"/>
    </location>
</feature>
<evidence type="ECO:0000256" key="17">
    <source>
        <dbReference type="SAM" id="MobiDB-lite"/>
    </source>
</evidence>
<dbReference type="SUPFAM" id="SSF56112">
    <property type="entry name" value="Protein kinase-like (PK-like)"/>
    <property type="match status" value="1"/>
</dbReference>
<keyword evidence="8" id="KW-0418">Kinase</keyword>
<keyword evidence="2" id="KW-0723">Serine/threonine-protein kinase</keyword>
<name>A0A6P8D686_PUNGR</name>
<dbReference type="FunFam" id="1.10.510.10:FF:000129">
    <property type="entry name" value="cysteine-rich receptor-like protein kinase 10"/>
    <property type="match status" value="1"/>
</dbReference>
<dbReference type="GO" id="GO:0005886">
    <property type="term" value="C:plasma membrane"/>
    <property type="evidence" value="ECO:0007669"/>
    <property type="project" value="TreeGrafter"/>
</dbReference>
<keyword evidence="10 18" id="KW-1133">Transmembrane helix</keyword>
<dbReference type="InterPro" id="IPR002902">
    <property type="entry name" value="GNK2"/>
</dbReference>
<evidence type="ECO:0000259" key="20">
    <source>
        <dbReference type="PROSITE" id="PS50011"/>
    </source>
</evidence>
<evidence type="ECO:0000256" key="19">
    <source>
        <dbReference type="SAM" id="SignalP"/>
    </source>
</evidence>
<keyword evidence="9 16" id="KW-0067">ATP-binding</keyword>
<evidence type="ECO:0000313" key="22">
    <source>
        <dbReference type="Proteomes" id="UP000515151"/>
    </source>
</evidence>
<dbReference type="Gene3D" id="3.30.200.20">
    <property type="entry name" value="Phosphorylase Kinase, domain 1"/>
    <property type="match status" value="1"/>
</dbReference>
<feature type="transmembrane region" description="Helical" evidence="18">
    <location>
        <begin position="272"/>
        <end position="295"/>
    </location>
</feature>
<evidence type="ECO:0000256" key="7">
    <source>
        <dbReference type="ARBA" id="ARBA00022741"/>
    </source>
</evidence>
<organism evidence="22 23">
    <name type="scientific">Punica granatum</name>
    <name type="common">Pomegranate</name>
    <dbReference type="NCBI Taxonomy" id="22663"/>
    <lineage>
        <taxon>Eukaryota</taxon>
        <taxon>Viridiplantae</taxon>
        <taxon>Streptophyta</taxon>
        <taxon>Embryophyta</taxon>
        <taxon>Tracheophyta</taxon>
        <taxon>Spermatophyta</taxon>
        <taxon>Magnoliopsida</taxon>
        <taxon>eudicotyledons</taxon>
        <taxon>Gunneridae</taxon>
        <taxon>Pentapetalae</taxon>
        <taxon>rosids</taxon>
        <taxon>malvids</taxon>
        <taxon>Myrtales</taxon>
        <taxon>Lythraceae</taxon>
        <taxon>Punica</taxon>
    </lineage>
</organism>
<dbReference type="GO" id="GO:0004674">
    <property type="term" value="F:protein serine/threonine kinase activity"/>
    <property type="evidence" value="ECO:0007669"/>
    <property type="project" value="UniProtKB-KW"/>
</dbReference>
<feature type="signal peptide" evidence="19">
    <location>
        <begin position="1"/>
        <end position="28"/>
    </location>
</feature>
<keyword evidence="13" id="KW-0325">Glycoprotein</keyword>
<keyword evidence="4 18" id="KW-0812">Transmembrane</keyword>
<dbReference type="PROSITE" id="PS00107">
    <property type="entry name" value="PROTEIN_KINASE_ATP"/>
    <property type="match status" value="1"/>
</dbReference>
<dbReference type="OrthoDB" id="4062651at2759"/>
<evidence type="ECO:0000256" key="14">
    <source>
        <dbReference type="ARBA" id="ARBA00047558"/>
    </source>
</evidence>
<feature type="compositionally biased region" description="Polar residues" evidence="17">
    <location>
        <begin position="634"/>
        <end position="644"/>
    </location>
</feature>
<dbReference type="InterPro" id="IPR017441">
    <property type="entry name" value="Protein_kinase_ATP_BS"/>
</dbReference>
<feature type="region of interest" description="Disordered" evidence="17">
    <location>
        <begin position="624"/>
        <end position="644"/>
    </location>
</feature>
<gene>
    <name evidence="23 24" type="primary">LOC116204613</name>
</gene>
<evidence type="ECO:0000256" key="16">
    <source>
        <dbReference type="PROSITE-ProRule" id="PRU10141"/>
    </source>
</evidence>
<evidence type="ECO:0000259" key="21">
    <source>
        <dbReference type="PROSITE" id="PS51473"/>
    </source>
</evidence>
<dbReference type="GO" id="GO:0042742">
    <property type="term" value="P:defense response to bacterium"/>
    <property type="evidence" value="ECO:0007669"/>
    <property type="project" value="TreeGrafter"/>
</dbReference>
<evidence type="ECO:0000256" key="9">
    <source>
        <dbReference type="ARBA" id="ARBA00022840"/>
    </source>
</evidence>
<evidence type="ECO:0000256" key="5">
    <source>
        <dbReference type="ARBA" id="ARBA00022729"/>
    </source>
</evidence>
<dbReference type="GeneID" id="116204613"/>
<evidence type="ECO:0000256" key="2">
    <source>
        <dbReference type="ARBA" id="ARBA00022527"/>
    </source>
</evidence>
<dbReference type="Pfam" id="PF01657">
    <property type="entry name" value="Stress-antifung"/>
    <property type="match status" value="2"/>
</dbReference>
<evidence type="ECO:0000256" key="6">
    <source>
        <dbReference type="ARBA" id="ARBA00022737"/>
    </source>
</evidence>
<keyword evidence="5 19" id="KW-0732">Signal</keyword>
<dbReference type="FunFam" id="3.30.200.20:FF:000142">
    <property type="entry name" value="Cysteine-rich receptor-like protein kinase 10"/>
    <property type="match status" value="1"/>
</dbReference>
<dbReference type="InterPro" id="IPR011009">
    <property type="entry name" value="Kinase-like_dom_sf"/>
</dbReference>
<feature type="binding site" evidence="16">
    <location>
        <position position="356"/>
    </location>
    <ligand>
        <name>ATP</name>
        <dbReference type="ChEBI" id="CHEBI:30616"/>
    </ligand>
</feature>
<comment type="catalytic activity">
    <reaction evidence="15">
        <text>L-threonyl-[protein] + ATP = O-phospho-L-threonyl-[protein] + ADP + H(+)</text>
        <dbReference type="Rhea" id="RHEA:46608"/>
        <dbReference type="Rhea" id="RHEA-COMP:11060"/>
        <dbReference type="Rhea" id="RHEA-COMP:11605"/>
        <dbReference type="ChEBI" id="CHEBI:15378"/>
        <dbReference type="ChEBI" id="CHEBI:30013"/>
        <dbReference type="ChEBI" id="CHEBI:30616"/>
        <dbReference type="ChEBI" id="CHEBI:61977"/>
        <dbReference type="ChEBI" id="CHEBI:456216"/>
    </reaction>
</comment>
<evidence type="ECO:0000256" key="1">
    <source>
        <dbReference type="ARBA" id="ARBA00004167"/>
    </source>
</evidence>
<evidence type="ECO:0000256" key="3">
    <source>
        <dbReference type="ARBA" id="ARBA00022679"/>
    </source>
</evidence>
<dbReference type="CDD" id="cd23509">
    <property type="entry name" value="Gnk2-like"/>
    <property type="match status" value="2"/>
</dbReference>
<dbReference type="Gene3D" id="3.30.430.20">
    <property type="entry name" value="Gnk2 domain, C-X8-C-X2-C motif"/>
    <property type="match status" value="2"/>
</dbReference>
<dbReference type="InterPro" id="IPR001245">
    <property type="entry name" value="Ser-Thr/Tyr_kinase_cat_dom"/>
</dbReference>
<keyword evidence="12" id="KW-0675">Receptor</keyword>
<dbReference type="InterPro" id="IPR038408">
    <property type="entry name" value="GNK2_sf"/>
</dbReference>
<proteinExistence type="predicted"/>
<dbReference type="PANTHER" id="PTHR27002">
    <property type="entry name" value="RECEPTOR-LIKE SERINE/THREONINE-PROTEIN KINASE SD1-8"/>
    <property type="match status" value="1"/>
</dbReference>
<dbReference type="GO" id="GO:0005524">
    <property type="term" value="F:ATP binding"/>
    <property type="evidence" value="ECO:0007669"/>
    <property type="project" value="UniProtKB-UniRule"/>
</dbReference>
<evidence type="ECO:0000313" key="24">
    <source>
        <dbReference type="RefSeq" id="XP_031392643.1"/>
    </source>
</evidence>
<protein>
    <submittedName>
        <fullName evidence="23 24">Receptor-like protein kinase At4g00960 isoform X1</fullName>
    </submittedName>
</protein>
<comment type="catalytic activity">
    <reaction evidence="14">
        <text>L-seryl-[protein] + ATP = O-phospho-L-seryl-[protein] + ADP + H(+)</text>
        <dbReference type="Rhea" id="RHEA:17989"/>
        <dbReference type="Rhea" id="RHEA-COMP:9863"/>
        <dbReference type="Rhea" id="RHEA-COMP:11604"/>
        <dbReference type="ChEBI" id="CHEBI:15378"/>
        <dbReference type="ChEBI" id="CHEBI:29999"/>
        <dbReference type="ChEBI" id="CHEBI:30616"/>
        <dbReference type="ChEBI" id="CHEBI:83421"/>
        <dbReference type="ChEBI" id="CHEBI:456216"/>
    </reaction>
</comment>
<evidence type="ECO:0000256" key="12">
    <source>
        <dbReference type="ARBA" id="ARBA00023170"/>
    </source>
</evidence>
<dbReference type="RefSeq" id="XP_031392643.1">
    <property type="nucleotide sequence ID" value="XM_031536783.1"/>
</dbReference>
<evidence type="ECO:0000256" key="15">
    <source>
        <dbReference type="ARBA" id="ARBA00047951"/>
    </source>
</evidence>
<dbReference type="Proteomes" id="UP000515151">
    <property type="component" value="Chromosome 4"/>
</dbReference>
<evidence type="ECO:0000256" key="4">
    <source>
        <dbReference type="ARBA" id="ARBA00022692"/>
    </source>
</evidence>
<dbReference type="PROSITE" id="PS50011">
    <property type="entry name" value="PROTEIN_KINASE_DOM"/>
    <property type="match status" value="1"/>
</dbReference>
<feature type="domain" description="Gnk2-homologous" evidence="21">
    <location>
        <begin position="29"/>
        <end position="136"/>
    </location>
</feature>
<keyword evidence="22" id="KW-1185">Reference proteome</keyword>
<evidence type="ECO:0000313" key="23">
    <source>
        <dbReference type="RefSeq" id="XP_031392642.1"/>
    </source>
</evidence>
<reference evidence="23 24" key="2">
    <citation type="submission" date="2025-04" db="UniProtKB">
        <authorList>
            <consortium name="RefSeq"/>
        </authorList>
    </citation>
    <scope>IDENTIFICATION</scope>
    <source>
        <tissue evidence="23 24">Leaf</tissue>
    </source>
</reference>
<dbReference type="CDD" id="cd14066">
    <property type="entry name" value="STKc_IRAK"/>
    <property type="match status" value="1"/>
</dbReference>
<evidence type="ECO:0000256" key="10">
    <source>
        <dbReference type="ARBA" id="ARBA00022989"/>
    </source>
</evidence>
<dbReference type="PROSITE" id="PS00108">
    <property type="entry name" value="PROTEIN_KINASE_ST"/>
    <property type="match status" value="1"/>
</dbReference>
<dbReference type="Pfam" id="PF07714">
    <property type="entry name" value="PK_Tyr_Ser-Thr"/>
    <property type="match status" value="1"/>
</dbReference>
<evidence type="ECO:0000256" key="18">
    <source>
        <dbReference type="SAM" id="Phobius"/>
    </source>
</evidence>
<feature type="domain" description="Protein kinase" evidence="20">
    <location>
        <begin position="328"/>
        <end position="602"/>
    </location>
</feature>
<keyword evidence="6" id="KW-0677">Repeat</keyword>